<accession>A0ABU2FQX8</accession>
<dbReference type="EMBL" id="JAMQOS010000004">
    <property type="protein sequence ID" value="MDS0283173.1"/>
    <property type="molecule type" value="Genomic_DNA"/>
</dbReference>
<evidence type="ECO:0000313" key="2">
    <source>
        <dbReference type="Proteomes" id="UP001268864"/>
    </source>
</evidence>
<name>A0ABU2FQX8_9EURY</name>
<sequence length="182" mass="20893">MRETLTSFDPDVPYRLRQWVDPWLTGLARRVGSPEYRLLRAGYVGTVERPVDELASALRAAGFSWGPVSWYHHPPVGAEPNGSWTYRAAPLADRQLHVILTAHAPACVDVFAHWEYNWLRHPVRHAKQLDIDRETGVATMREWLTQRDIDFEERSRAHRKVRRTAQRVATALTARFGLGQSS</sequence>
<evidence type="ECO:0000313" key="1">
    <source>
        <dbReference type="EMBL" id="MDS0283173.1"/>
    </source>
</evidence>
<reference evidence="1 2" key="1">
    <citation type="submission" date="2022-06" db="EMBL/GenBank/DDBJ databases">
        <title>Halomicroarcula sp. a new haloarchaeum isolate from saline soil.</title>
        <authorList>
            <person name="Strakova D."/>
            <person name="Galisteo C."/>
            <person name="Sanchez-Porro C."/>
            <person name="Ventosa A."/>
        </authorList>
    </citation>
    <scope>NUCLEOTIDE SEQUENCE [LARGE SCALE GENOMIC DNA]</scope>
    <source>
        <strain evidence="1 2">S3CR25-11</strain>
    </source>
</reference>
<dbReference type="RefSeq" id="WP_310901007.1">
    <property type="nucleotide sequence ID" value="NZ_JAMQOS010000004.1"/>
</dbReference>
<comment type="caution">
    <text evidence="1">The sequence shown here is derived from an EMBL/GenBank/DDBJ whole genome shotgun (WGS) entry which is preliminary data.</text>
</comment>
<keyword evidence="2" id="KW-1185">Reference proteome</keyword>
<dbReference type="Proteomes" id="UP001268864">
    <property type="component" value="Unassembled WGS sequence"/>
</dbReference>
<organism evidence="1 2">
    <name type="scientific">Haloarcula onubensis</name>
    <dbReference type="NCBI Taxonomy" id="2950539"/>
    <lineage>
        <taxon>Archaea</taxon>
        <taxon>Methanobacteriati</taxon>
        <taxon>Methanobacteriota</taxon>
        <taxon>Stenosarchaea group</taxon>
        <taxon>Halobacteria</taxon>
        <taxon>Halobacteriales</taxon>
        <taxon>Haloarculaceae</taxon>
        <taxon>Haloarcula</taxon>
    </lineage>
</organism>
<gene>
    <name evidence="1" type="ORF">NDI86_13660</name>
</gene>
<proteinExistence type="predicted"/>
<protein>
    <submittedName>
        <fullName evidence="1">Uncharacterized protein</fullName>
    </submittedName>
</protein>